<comment type="similarity">
    <text evidence="2">Belongs to the nucleoporin Nup133 family.</text>
</comment>
<evidence type="ECO:0000313" key="5">
    <source>
        <dbReference type="EMBL" id="KAL5105148.1"/>
    </source>
</evidence>
<protein>
    <recommendedName>
        <fullName evidence="7">Nuclear pore complex protein Nup133</fullName>
    </recommendedName>
</protein>
<evidence type="ECO:0000256" key="1">
    <source>
        <dbReference type="ARBA" id="ARBA00004123"/>
    </source>
</evidence>
<dbReference type="Gene3D" id="1.25.40.700">
    <property type="match status" value="1"/>
</dbReference>
<dbReference type="Gene3D" id="2.130.10.10">
    <property type="entry name" value="YVTN repeat-like/Quinoprotein amine dehydrogenase"/>
    <property type="match status" value="1"/>
</dbReference>
<evidence type="ECO:0000256" key="2">
    <source>
        <dbReference type="ARBA" id="ARBA00005569"/>
    </source>
</evidence>
<keyword evidence="3" id="KW-0813">Transport</keyword>
<dbReference type="Proteomes" id="UP001651158">
    <property type="component" value="Unassembled WGS sequence"/>
</dbReference>
<dbReference type="InterPro" id="IPR015943">
    <property type="entry name" value="WD40/YVTN_repeat-like_dom_sf"/>
</dbReference>
<dbReference type="PANTHER" id="PTHR13405">
    <property type="entry name" value="NUCLEAR PORE COMPLEX PROTEIN NUP133"/>
    <property type="match status" value="1"/>
</dbReference>
<accession>A0ABR4Q6G1</accession>
<evidence type="ECO:0000313" key="6">
    <source>
        <dbReference type="Proteomes" id="UP001651158"/>
    </source>
</evidence>
<keyword evidence="6" id="KW-1185">Reference proteome</keyword>
<dbReference type="InterPro" id="IPR037624">
    <property type="entry name" value="Nup133-like"/>
</dbReference>
<proteinExistence type="inferred from homology"/>
<dbReference type="EMBL" id="JAKROA010000009">
    <property type="protein sequence ID" value="KAL5105148.1"/>
    <property type="molecule type" value="Genomic_DNA"/>
</dbReference>
<evidence type="ECO:0000256" key="3">
    <source>
        <dbReference type="ARBA" id="ARBA00022448"/>
    </source>
</evidence>
<dbReference type="Gene3D" id="1.20.58.1380">
    <property type="match status" value="1"/>
</dbReference>
<keyword evidence="4" id="KW-0539">Nucleus</keyword>
<dbReference type="PANTHER" id="PTHR13405:SF11">
    <property type="entry name" value="NUCLEAR PORE COMPLEX PROTEIN NUP133"/>
    <property type="match status" value="1"/>
</dbReference>
<gene>
    <name evidence="5" type="ORF">TcWFU_003344</name>
</gene>
<comment type="caution">
    <text evidence="5">The sequence shown here is derived from an EMBL/GenBank/DDBJ whole genome shotgun (WGS) entry which is preliminary data.</text>
</comment>
<evidence type="ECO:0000256" key="4">
    <source>
        <dbReference type="ARBA" id="ARBA00023242"/>
    </source>
</evidence>
<reference evidence="5 6" key="1">
    <citation type="journal article" date="2022" name="Front. Cell. Infect. Microbiol.">
        <title>The Genomes of Two Strains of Taenia crassiceps the Animal Model for the Study of Human Cysticercosis.</title>
        <authorList>
            <person name="Bobes R.J."/>
            <person name="Estrada K."/>
            <person name="Rios-Valencia D.G."/>
            <person name="Calderon-Gallegos A."/>
            <person name="de la Torre P."/>
            <person name="Carrero J.C."/>
            <person name="Sanchez-Flores A."/>
            <person name="Laclette J.P."/>
        </authorList>
    </citation>
    <scope>NUCLEOTIDE SEQUENCE [LARGE SCALE GENOMIC DNA]</scope>
    <source>
        <strain evidence="5">WFUcys</strain>
    </source>
</reference>
<name>A0ABR4Q6G1_9CEST</name>
<evidence type="ECO:0008006" key="7">
    <source>
        <dbReference type="Google" id="ProtNLM"/>
    </source>
</evidence>
<sequence>MASVESSFTSNRGGTFTYTSDPRALLNIRNLVATLPTFLTDSLLSSGADAGVKLFAHNWIGIVTDGNLYLWHYAQSKDIKTATSSACHNFELPLSTEASSAEVPVSISCFEGDGRPRLCAAAVSGVLRIWPRGVFGAVGRSQVVRDFLDTQLNVLNAGEVCVAMEGGPRLATFLLATNHGRIFGVDARTPEGRVFVFLVIDSNAIGTTTNTSLSSSQVSLEESDTSLLSGLSRRVASIWSYATSKVSALNVTGAGVSATTSTGKVLRFLVVAESQNSCRIALLTQARLAIWLLDADFEYSLLFSLDLNSARYGEAVDMASSSLSSPILWLLYKSSEKATLCLLSMDVKEVAKGVQLTSSIPFSVETEPSDFQMIASLSALNAYPCALLALLSRSTGVVHVLESLTGRCVSQVEFEQTSSLLGVISAPPDSTALFFLVTRQRGVYAIVGEDPCLSALNPHPFIDQLTKATSVGVDPDQLLEALSRIAAILWMGFEEEAENLITSLFSTPRRTQLASITATAFLRLMRLILNCRPTSGSDARWRGVAANSVLDFDFARTGESRFIAKQQAIECLGRRLWPKVLAALTSGSRDDGGSKVIDASAVLAELFSPLPIDEEANPFHQRRHHLLNAFLAGAEVCECARVLHTRWSRLKQSSLLRPVFKATVEAAVLAGVIREGGAHNLLSSEDVFFQTVTLVPQFIANLAEHLVANAKNCLNDLVDPVDFVACAVQLLTTSLSETLDYRQKLLSTLESVLSEESSESGGEGALKWDFFCWIASSDALRNQLLDAFDALVEVVVVLSRDADRMLAEGGSLKQEFACRSVELATILLQVVQQFVRWSDHSVDLETWFAELRTRLIFAVAWRIDRPEAALDLATRFLDKELIVEISDHLDKHASDGKQHTSLMSAISRCPPDIRLADYALQWHYSHGEKARLQSLLVALQKQETEVTVRVAMDATETQQKLPISSPPAISGLSSVKRARQAAETCVSRFLQRQEARDFAWLHQLGNRDYDQASKGLLAAGVSETTSLDRRRTLLSLSKLSSIAAGNRECIENDNGLVDKHLEVLRLQEEWMRRKPSHKDTDPAVYSAAALAQLFVSEVESLQASREDLLTIFSAALRLAHLAMELDETEATEVESAEVQHQLLLQEIWAQAVKVDSWKKPNEGEDFNEACESSFFYALLEHCLPSGEAVETLLPPINDFLASVESEHEPWLRALIENAYNLALKRQRLQKPISSTVFMEI</sequence>
<organism evidence="5 6">
    <name type="scientific">Taenia crassiceps</name>
    <dbReference type="NCBI Taxonomy" id="6207"/>
    <lineage>
        <taxon>Eukaryota</taxon>
        <taxon>Metazoa</taxon>
        <taxon>Spiralia</taxon>
        <taxon>Lophotrochozoa</taxon>
        <taxon>Platyhelminthes</taxon>
        <taxon>Cestoda</taxon>
        <taxon>Eucestoda</taxon>
        <taxon>Cyclophyllidea</taxon>
        <taxon>Taeniidae</taxon>
        <taxon>Taenia</taxon>
    </lineage>
</organism>
<comment type="subcellular location">
    <subcellularLocation>
        <location evidence="1">Nucleus</location>
    </subcellularLocation>
</comment>